<name>A0ABU6QUU4_9FABA</name>
<evidence type="ECO:0000313" key="2">
    <source>
        <dbReference type="Proteomes" id="UP001341840"/>
    </source>
</evidence>
<protein>
    <submittedName>
        <fullName evidence="1">Uncharacterized protein</fullName>
    </submittedName>
</protein>
<feature type="non-terminal residue" evidence="1">
    <location>
        <position position="66"/>
    </location>
</feature>
<organism evidence="1 2">
    <name type="scientific">Stylosanthes scabra</name>
    <dbReference type="NCBI Taxonomy" id="79078"/>
    <lineage>
        <taxon>Eukaryota</taxon>
        <taxon>Viridiplantae</taxon>
        <taxon>Streptophyta</taxon>
        <taxon>Embryophyta</taxon>
        <taxon>Tracheophyta</taxon>
        <taxon>Spermatophyta</taxon>
        <taxon>Magnoliopsida</taxon>
        <taxon>eudicotyledons</taxon>
        <taxon>Gunneridae</taxon>
        <taxon>Pentapetalae</taxon>
        <taxon>rosids</taxon>
        <taxon>fabids</taxon>
        <taxon>Fabales</taxon>
        <taxon>Fabaceae</taxon>
        <taxon>Papilionoideae</taxon>
        <taxon>50 kb inversion clade</taxon>
        <taxon>dalbergioids sensu lato</taxon>
        <taxon>Dalbergieae</taxon>
        <taxon>Pterocarpus clade</taxon>
        <taxon>Stylosanthes</taxon>
    </lineage>
</organism>
<keyword evidence="2" id="KW-1185">Reference proteome</keyword>
<proteinExistence type="predicted"/>
<reference evidence="1 2" key="1">
    <citation type="journal article" date="2023" name="Plants (Basel)">
        <title>Bridging the Gap: Combining Genomics and Transcriptomics Approaches to Understand Stylosanthes scabra, an Orphan Legume from the Brazilian Caatinga.</title>
        <authorList>
            <person name="Ferreira-Neto J.R.C."/>
            <person name="da Silva M.D."/>
            <person name="Binneck E."/>
            <person name="de Melo N.F."/>
            <person name="da Silva R.H."/>
            <person name="de Melo A.L.T.M."/>
            <person name="Pandolfi V."/>
            <person name="Bustamante F.O."/>
            <person name="Brasileiro-Vidal A.C."/>
            <person name="Benko-Iseppon A.M."/>
        </authorList>
    </citation>
    <scope>NUCLEOTIDE SEQUENCE [LARGE SCALE GENOMIC DNA]</scope>
    <source>
        <tissue evidence="1">Leaves</tissue>
    </source>
</reference>
<dbReference type="Proteomes" id="UP001341840">
    <property type="component" value="Unassembled WGS sequence"/>
</dbReference>
<evidence type="ECO:0000313" key="1">
    <source>
        <dbReference type="EMBL" id="MED6115406.1"/>
    </source>
</evidence>
<gene>
    <name evidence="1" type="ORF">PIB30_090220</name>
</gene>
<dbReference type="EMBL" id="JASCZI010001729">
    <property type="protein sequence ID" value="MED6115406.1"/>
    <property type="molecule type" value="Genomic_DNA"/>
</dbReference>
<accession>A0ABU6QUU4</accession>
<comment type="caution">
    <text evidence="1">The sequence shown here is derived from an EMBL/GenBank/DDBJ whole genome shotgun (WGS) entry which is preliminary data.</text>
</comment>
<sequence>MEWTARNGVPAPCPSRARALDVDFVIKKRVARPRGQQRFSYRPSYIVAKLWMLAFHWLWNQVIWTS</sequence>